<evidence type="ECO:0000313" key="12">
    <source>
        <dbReference type="EMBL" id="MFD2237091.1"/>
    </source>
</evidence>
<dbReference type="InterPro" id="IPR037673">
    <property type="entry name" value="MSC/AndL"/>
</dbReference>
<dbReference type="PRINTS" id="PR01264">
    <property type="entry name" value="MECHCHANNEL"/>
</dbReference>
<dbReference type="NCBIfam" id="NF001843">
    <property type="entry name" value="PRK00567.1-4"/>
    <property type="match status" value="1"/>
</dbReference>
<evidence type="ECO:0000313" key="13">
    <source>
        <dbReference type="Proteomes" id="UP001597371"/>
    </source>
</evidence>
<accession>A0ABW5CJK8</accession>
<evidence type="ECO:0000256" key="8">
    <source>
        <dbReference type="ARBA" id="ARBA00023136"/>
    </source>
</evidence>
<keyword evidence="4 10" id="KW-1003">Cell membrane</keyword>
<keyword evidence="13" id="KW-1185">Reference proteome</keyword>
<dbReference type="EMBL" id="JBHUIJ010000006">
    <property type="protein sequence ID" value="MFD2237091.1"/>
    <property type="molecule type" value="Genomic_DNA"/>
</dbReference>
<evidence type="ECO:0000256" key="2">
    <source>
        <dbReference type="ARBA" id="ARBA00007254"/>
    </source>
</evidence>
<comment type="similarity">
    <text evidence="2 10">Belongs to the MscL family.</text>
</comment>
<evidence type="ECO:0000256" key="1">
    <source>
        <dbReference type="ARBA" id="ARBA00004651"/>
    </source>
</evidence>
<dbReference type="Gene3D" id="1.10.1200.120">
    <property type="entry name" value="Large-conductance mechanosensitive channel, MscL, domain 1"/>
    <property type="match status" value="1"/>
</dbReference>
<keyword evidence="5 10" id="KW-0812">Transmembrane</keyword>
<comment type="subunit">
    <text evidence="10">Homopentamer.</text>
</comment>
<comment type="subcellular location">
    <subcellularLocation>
        <location evidence="10">Cell inner membrane</location>
        <topology evidence="10">Multi-pass membrane protein</topology>
    </subcellularLocation>
    <subcellularLocation>
        <location evidence="1">Cell membrane</location>
        <topology evidence="1">Multi-pass membrane protein</topology>
    </subcellularLocation>
</comment>
<feature type="region of interest" description="Disordered" evidence="11">
    <location>
        <begin position="138"/>
        <end position="159"/>
    </location>
</feature>
<dbReference type="PANTHER" id="PTHR30266">
    <property type="entry name" value="MECHANOSENSITIVE CHANNEL MSCL"/>
    <property type="match status" value="1"/>
</dbReference>
<dbReference type="PROSITE" id="PS01327">
    <property type="entry name" value="MSCL"/>
    <property type="match status" value="1"/>
</dbReference>
<dbReference type="Pfam" id="PF01741">
    <property type="entry name" value="MscL"/>
    <property type="match status" value="1"/>
</dbReference>
<evidence type="ECO:0000256" key="6">
    <source>
        <dbReference type="ARBA" id="ARBA00022989"/>
    </source>
</evidence>
<proteinExistence type="inferred from homology"/>
<sequence>MLKEFREFALKGNMVDLAIGIIIGAAFSGLVNSIVSDLIMPVVGLATGGVDFSNQFIPLSSEVTATGLAQAREQGAVLAYGNFLTLTINFVIVAFVLFMVVKGMNRLKRKEEAKPAEVAAVPREQELLQEIRDLLAANAPGRSPDAPDAGVGRVPGAGF</sequence>
<keyword evidence="9 10" id="KW-0407">Ion channel</keyword>
<reference evidence="13" key="1">
    <citation type="journal article" date="2019" name="Int. J. Syst. Evol. Microbiol.">
        <title>The Global Catalogue of Microorganisms (GCM) 10K type strain sequencing project: providing services to taxonomists for standard genome sequencing and annotation.</title>
        <authorList>
            <consortium name="The Broad Institute Genomics Platform"/>
            <consortium name="The Broad Institute Genome Sequencing Center for Infectious Disease"/>
            <person name="Wu L."/>
            <person name="Ma J."/>
        </authorList>
    </citation>
    <scope>NUCLEOTIDE SEQUENCE [LARGE SCALE GENOMIC DNA]</scope>
    <source>
        <strain evidence="13">ZS-35-S2</strain>
    </source>
</reference>
<organism evidence="12 13">
    <name type="scientific">Aureimonas populi</name>
    <dbReference type="NCBI Taxonomy" id="1701758"/>
    <lineage>
        <taxon>Bacteria</taxon>
        <taxon>Pseudomonadati</taxon>
        <taxon>Pseudomonadota</taxon>
        <taxon>Alphaproteobacteria</taxon>
        <taxon>Hyphomicrobiales</taxon>
        <taxon>Aurantimonadaceae</taxon>
        <taxon>Aureimonas</taxon>
    </lineage>
</organism>
<evidence type="ECO:0000256" key="3">
    <source>
        <dbReference type="ARBA" id="ARBA00022448"/>
    </source>
</evidence>
<dbReference type="InterPro" id="IPR001185">
    <property type="entry name" value="MS_channel"/>
</dbReference>
<dbReference type="SUPFAM" id="SSF81330">
    <property type="entry name" value="Gated mechanosensitive channel"/>
    <property type="match status" value="1"/>
</dbReference>
<keyword evidence="3 10" id="KW-0813">Transport</keyword>
<keyword evidence="6 10" id="KW-1133">Transmembrane helix</keyword>
<dbReference type="InterPro" id="IPR036019">
    <property type="entry name" value="MscL_channel"/>
</dbReference>
<evidence type="ECO:0000256" key="5">
    <source>
        <dbReference type="ARBA" id="ARBA00022692"/>
    </source>
</evidence>
<evidence type="ECO:0000256" key="11">
    <source>
        <dbReference type="SAM" id="MobiDB-lite"/>
    </source>
</evidence>
<protein>
    <recommendedName>
        <fullName evidence="10">Large-conductance mechanosensitive channel</fullName>
    </recommendedName>
</protein>
<comment type="caution">
    <text evidence="12">The sequence shown here is derived from an EMBL/GenBank/DDBJ whole genome shotgun (WGS) entry which is preliminary data.</text>
</comment>
<feature type="transmembrane region" description="Helical" evidence="10">
    <location>
        <begin position="77"/>
        <end position="101"/>
    </location>
</feature>
<evidence type="ECO:0000256" key="10">
    <source>
        <dbReference type="HAMAP-Rule" id="MF_00115"/>
    </source>
</evidence>
<gene>
    <name evidence="10 12" type="primary">mscL</name>
    <name evidence="12" type="ORF">ACFSKQ_06360</name>
</gene>
<comment type="function">
    <text evidence="10">Channel that opens in response to stretch forces in the membrane lipid bilayer. May participate in the regulation of osmotic pressure changes within the cell.</text>
</comment>
<dbReference type="InterPro" id="IPR019823">
    <property type="entry name" value="Mechanosensitive_channel_CS"/>
</dbReference>
<dbReference type="PANTHER" id="PTHR30266:SF2">
    <property type="entry name" value="LARGE-CONDUCTANCE MECHANOSENSITIVE CHANNEL"/>
    <property type="match status" value="1"/>
</dbReference>
<evidence type="ECO:0000256" key="7">
    <source>
        <dbReference type="ARBA" id="ARBA00023065"/>
    </source>
</evidence>
<dbReference type="HAMAP" id="MF_00115">
    <property type="entry name" value="MscL"/>
    <property type="match status" value="1"/>
</dbReference>
<dbReference type="NCBIfam" id="NF010557">
    <property type="entry name" value="PRK13952.1"/>
    <property type="match status" value="1"/>
</dbReference>
<feature type="transmembrane region" description="Helical" evidence="10">
    <location>
        <begin position="12"/>
        <end position="35"/>
    </location>
</feature>
<dbReference type="RefSeq" id="WP_209736769.1">
    <property type="nucleotide sequence ID" value="NZ_CP072611.1"/>
</dbReference>
<evidence type="ECO:0000256" key="4">
    <source>
        <dbReference type="ARBA" id="ARBA00022475"/>
    </source>
</evidence>
<evidence type="ECO:0000256" key="9">
    <source>
        <dbReference type="ARBA" id="ARBA00023303"/>
    </source>
</evidence>
<keyword evidence="8 10" id="KW-0472">Membrane</keyword>
<keyword evidence="7 10" id="KW-0406">Ion transport</keyword>
<name>A0ABW5CJK8_9HYPH</name>
<dbReference type="Proteomes" id="UP001597371">
    <property type="component" value="Unassembled WGS sequence"/>
</dbReference>
<keyword evidence="10" id="KW-0997">Cell inner membrane</keyword>
<dbReference type="NCBIfam" id="TIGR00220">
    <property type="entry name" value="mscL"/>
    <property type="match status" value="1"/>
</dbReference>